<dbReference type="OrthoDB" id="1523296at2"/>
<evidence type="ECO:0000313" key="1">
    <source>
        <dbReference type="EMBL" id="QGZ64376.1"/>
    </source>
</evidence>
<dbReference type="Proteomes" id="UP000433577">
    <property type="component" value="Chromosome 2"/>
</dbReference>
<gene>
    <name evidence="1" type="primary">tssG</name>
    <name evidence="1" type="ORF">FAZ98_21895</name>
</gene>
<dbReference type="NCBIfam" id="TIGR03347">
    <property type="entry name" value="VI_chp_1"/>
    <property type="match status" value="1"/>
</dbReference>
<evidence type="ECO:0000313" key="2">
    <source>
        <dbReference type="Proteomes" id="UP000433577"/>
    </source>
</evidence>
<dbReference type="RefSeq" id="WP_158953742.1">
    <property type="nucleotide sequence ID" value="NZ_CP046914.1"/>
</dbReference>
<dbReference type="EMBL" id="CP046914">
    <property type="protein sequence ID" value="QGZ64376.1"/>
    <property type="molecule type" value="Genomic_DNA"/>
</dbReference>
<reference evidence="1 2" key="1">
    <citation type="submission" date="2019-12" db="EMBL/GenBank/DDBJ databases">
        <title>Paraburkholderia acidiphila 7Q-K02 sp. nov and Paraburkholderia acidisoli DHF22 sp. nov., two strains isolated from forest soil.</title>
        <authorList>
            <person name="Gao Z."/>
            <person name="Qiu L."/>
        </authorList>
    </citation>
    <scope>NUCLEOTIDE SEQUENCE [LARGE SCALE GENOMIC DNA]</scope>
    <source>
        <strain evidence="1 2">DHF22</strain>
    </source>
</reference>
<organism evidence="1 2">
    <name type="scientific">Paraburkholderia acidisoli</name>
    <dbReference type="NCBI Taxonomy" id="2571748"/>
    <lineage>
        <taxon>Bacteria</taxon>
        <taxon>Pseudomonadati</taxon>
        <taxon>Pseudomonadota</taxon>
        <taxon>Betaproteobacteria</taxon>
        <taxon>Burkholderiales</taxon>
        <taxon>Burkholderiaceae</taxon>
        <taxon>Paraburkholderia</taxon>
    </lineage>
</organism>
<dbReference type="PANTHER" id="PTHR35564:SF4">
    <property type="entry name" value="CYTOPLASMIC PROTEIN"/>
    <property type="match status" value="1"/>
</dbReference>
<proteinExistence type="predicted"/>
<dbReference type="PANTHER" id="PTHR35564">
    <property type="match status" value="1"/>
</dbReference>
<protein>
    <submittedName>
        <fullName evidence="1">Type VI secretion system baseplate subunit TssG</fullName>
    </submittedName>
</protein>
<dbReference type="Pfam" id="PF06996">
    <property type="entry name" value="T6SS_TssG"/>
    <property type="match status" value="1"/>
</dbReference>
<dbReference type="KEGG" id="pacs:FAZ98_21895"/>
<dbReference type="InterPro" id="IPR010732">
    <property type="entry name" value="T6SS_TssG-like"/>
</dbReference>
<dbReference type="AlphaFoldDB" id="A0A7Z2GMM5"/>
<accession>A0A7Z2GMM5</accession>
<sequence length="352" mass="39569">MDRLTPLLPLSPALIDDVTALPWQHGFLALVRRINANVAIDPVGRALLARTENFRLGQKPSLIFAPSEVAQAQVKNGKLHIRLYSLGMLGPDGPLPSQVTETAREREELRNDPTLSNFLDLFHHRAFSLFYRAWAWSQPTVSLDRADNDYFSSWIAALQGYPHRASQSSLPDHARLSFTPRLVRQGRNPDGLRSAIAHYFSVPVEIVGNVLQWTPIEPDNVGRLGEERQGACMGMGARLGQMVPIRMNHFHIVIGPLDIEPYQRLMPQGADLLKLRDLVRAFVGVEYGWELQLTLKHQAATPTLLGETQKLGWTSWLGDSPQSQTIHGMCFNPEDYVPQLRRDAARRVGEQQ</sequence>
<name>A0A7Z2GMM5_9BURK</name>
<keyword evidence="2" id="KW-1185">Reference proteome</keyword>